<dbReference type="OrthoDB" id="7626281at2"/>
<dbReference type="GO" id="GO:0016020">
    <property type="term" value="C:membrane"/>
    <property type="evidence" value="ECO:0007669"/>
    <property type="project" value="UniProtKB-SubCell"/>
</dbReference>
<keyword evidence="3" id="KW-0813">Transport</keyword>
<gene>
    <name evidence="14" type="ORF">BXP70_13395</name>
</gene>
<dbReference type="InterPro" id="IPR010617">
    <property type="entry name" value="TMEM175-like"/>
</dbReference>
<keyword evidence="5 13" id="KW-0812">Transmembrane</keyword>
<keyword evidence="15" id="KW-1185">Reference proteome</keyword>
<feature type="transmembrane region" description="Helical" evidence="13">
    <location>
        <begin position="128"/>
        <end position="148"/>
    </location>
</feature>
<comment type="caution">
    <text evidence="14">The sequence shown here is derived from an EMBL/GenBank/DDBJ whole genome shotgun (WGS) entry which is preliminary data.</text>
</comment>
<name>A0A243WD90_9BACT</name>
<evidence type="ECO:0000256" key="5">
    <source>
        <dbReference type="ARBA" id="ARBA00022692"/>
    </source>
</evidence>
<dbReference type="Pfam" id="PF06736">
    <property type="entry name" value="TMEM175"/>
    <property type="match status" value="1"/>
</dbReference>
<evidence type="ECO:0008006" key="16">
    <source>
        <dbReference type="Google" id="ProtNLM"/>
    </source>
</evidence>
<keyword evidence="9" id="KW-0406">Ion transport</keyword>
<keyword evidence="11" id="KW-0407">Ion channel</keyword>
<evidence type="ECO:0000256" key="13">
    <source>
        <dbReference type="SAM" id="Phobius"/>
    </source>
</evidence>
<evidence type="ECO:0000313" key="14">
    <source>
        <dbReference type="EMBL" id="OUJ73405.1"/>
    </source>
</evidence>
<proteinExistence type="inferred from homology"/>
<dbReference type="GO" id="GO:0005267">
    <property type="term" value="F:potassium channel activity"/>
    <property type="evidence" value="ECO:0007669"/>
    <property type="project" value="UniProtKB-KW"/>
</dbReference>
<dbReference type="AlphaFoldDB" id="A0A243WD90"/>
<evidence type="ECO:0000256" key="7">
    <source>
        <dbReference type="ARBA" id="ARBA00022958"/>
    </source>
</evidence>
<keyword evidence="10 13" id="KW-0472">Membrane</keyword>
<comment type="catalytic activity">
    <reaction evidence="12">
        <text>K(+)(in) = K(+)(out)</text>
        <dbReference type="Rhea" id="RHEA:29463"/>
        <dbReference type="ChEBI" id="CHEBI:29103"/>
    </reaction>
</comment>
<evidence type="ECO:0000256" key="8">
    <source>
        <dbReference type="ARBA" id="ARBA00022989"/>
    </source>
</evidence>
<dbReference type="PANTHER" id="PTHR31462">
    <property type="entry name" value="ENDOSOMAL/LYSOSOMAL POTASSIUM CHANNEL TMEM175"/>
    <property type="match status" value="1"/>
</dbReference>
<dbReference type="RefSeq" id="WP_086594594.1">
    <property type="nucleotide sequence ID" value="NZ_MTSE01000006.1"/>
</dbReference>
<keyword evidence="7" id="KW-0630">Potassium</keyword>
<feature type="transmembrane region" description="Helical" evidence="13">
    <location>
        <begin position="20"/>
        <end position="40"/>
    </location>
</feature>
<evidence type="ECO:0000256" key="3">
    <source>
        <dbReference type="ARBA" id="ARBA00022448"/>
    </source>
</evidence>
<evidence type="ECO:0000256" key="11">
    <source>
        <dbReference type="ARBA" id="ARBA00023303"/>
    </source>
</evidence>
<feature type="transmembrane region" description="Helical" evidence="13">
    <location>
        <begin position="96"/>
        <end position="116"/>
    </location>
</feature>
<dbReference type="EMBL" id="MTSE01000006">
    <property type="protein sequence ID" value="OUJ73405.1"/>
    <property type="molecule type" value="Genomic_DNA"/>
</dbReference>
<evidence type="ECO:0000256" key="12">
    <source>
        <dbReference type="ARBA" id="ARBA00034430"/>
    </source>
</evidence>
<feature type="transmembrane region" description="Helical" evidence="13">
    <location>
        <begin position="175"/>
        <end position="207"/>
    </location>
</feature>
<keyword evidence="8 13" id="KW-1133">Transmembrane helix</keyword>
<evidence type="ECO:0000256" key="6">
    <source>
        <dbReference type="ARBA" id="ARBA00022826"/>
    </source>
</evidence>
<evidence type="ECO:0000256" key="4">
    <source>
        <dbReference type="ARBA" id="ARBA00022538"/>
    </source>
</evidence>
<comment type="subcellular location">
    <subcellularLocation>
        <location evidence="1">Membrane</location>
        <topology evidence="1">Multi-pass membrane protein</topology>
    </subcellularLocation>
</comment>
<evidence type="ECO:0000256" key="10">
    <source>
        <dbReference type="ARBA" id="ARBA00023136"/>
    </source>
</evidence>
<evidence type="ECO:0000256" key="1">
    <source>
        <dbReference type="ARBA" id="ARBA00004141"/>
    </source>
</evidence>
<keyword evidence="4" id="KW-0633">Potassium transport</keyword>
<dbReference type="PANTHER" id="PTHR31462:SF5">
    <property type="entry name" value="ENDOSOMAL_LYSOSOMAL PROTON CHANNEL TMEM175"/>
    <property type="match status" value="1"/>
</dbReference>
<reference evidence="14 15" key="1">
    <citation type="submission" date="2017-01" db="EMBL/GenBank/DDBJ databases">
        <title>A new Hymenobacter.</title>
        <authorList>
            <person name="Liang Y."/>
            <person name="Feng F."/>
        </authorList>
    </citation>
    <scope>NUCLEOTIDE SEQUENCE [LARGE SCALE GENOMIC DNA]</scope>
    <source>
        <strain evidence="14">MIMBbqt21</strain>
    </source>
</reference>
<feature type="transmembrane region" description="Helical" evidence="13">
    <location>
        <begin position="61"/>
        <end position="81"/>
    </location>
</feature>
<dbReference type="GO" id="GO:0015252">
    <property type="term" value="F:proton channel activity"/>
    <property type="evidence" value="ECO:0007669"/>
    <property type="project" value="InterPro"/>
</dbReference>
<comment type="similarity">
    <text evidence="2">Belongs to the TMEM175 family.</text>
</comment>
<organism evidence="14 15">
    <name type="scientific">Hymenobacter crusticola</name>
    <dbReference type="NCBI Taxonomy" id="1770526"/>
    <lineage>
        <taxon>Bacteria</taxon>
        <taxon>Pseudomonadati</taxon>
        <taxon>Bacteroidota</taxon>
        <taxon>Cytophagia</taxon>
        <taxon>Cytophagales</taxon>
        <taxon>Hymenobacteraceae</taxon>
        <taxon>Hymenobacter</taxon>
    </lineage>
</organism>
<evidence type="ECO:0000256" key="2">
    <source>
        <dbReference type="ARBA" id="ARBA00006920"/>
    </source>
</evidence>
<evidence type="ECO:0000313" key="15">
    <source>
        <dbReference type="Proteomes" id="UP000194873"/>
    </source>
</evidence>
<accession>A0A243WD90</accession>
<evidence type="ECO:0000256" key="9">
    <source>
        <dbReference type="ARBA" id="ARBA00023065"/>
    </source>
</evidence>
<dbReference type="Proteomes" id="UP000194873">
    <property type="component" value="Unassembled WGS sequence"/>
</dbReference>
<protein>
    <recommendedName>
        <fullName evidence="16">DUF1211 domain-containing membrane protein</fullName>
    </recommendedName>
</protein>
<sequence length="227" mass="26407">MSHVDTPLEHDDRMEFQLERLILFTDAVFAIAITLLVIEIKVPELHHVQSERAVMIATLNLLPKFIGFLVAFFVIAIYWTAHHRVFRFVHRYTTGLIWLNIVFLLSIVLMPFTAAFQGDYPTMKTPWILYACCVIFTGLMQVRLQVYIRNPARGLTLRHHSTHPDLDPFRPLISVLIFSLSLVLSAVGFILAAKFTLLLIWPFMVLYNRYRYRPLLRAYEQRFGVAA</sequence>
<keyword evidence="6" id="KW-0631">Potassium channel</keyword>